<organism evidence="2 3">
    <name type="scientific">Coprinellus micaceus</name>
    <name type="common">Glistening ink-cap mushroom</name>
    <name type="synonym">Coprinus micaceus</name>
    <dbReference type="NCBI Taxonomy" id="71717"/>
    <lineage>
        <taxon>Eukaryota</taxon>
        <taxon>Fungi</taxon>
        <taxon>Dikarya</taxon>
        <taxon>Basidiomycota</taxon>
        <taxon>Agaricomycotina</taxon>
        <taxon>Agaricomycetes</taxon>
        <taxon>Agaricomycetidae</taxon>
        <taxon>Agaricales</taxon>
        <taxon>Agaricineae</taxon>
        <taxon>Psathyrellaceae</taxon>
        <taxon>Coprinellus</taxon>
    </lineage>
</organism>
<evidence type="ECO:0000313" key="2">
    <source>
        <dbReference type="EMBL" id="TEB28029.1"/>
    </source>
</evidence>
<reference evidence="2 3" key="1">
    <citation type="journal article" date="2019" name="Nat. Ecol. Evol.">
        <title>Megaphylogeny resolves global patterns of mushroom evolution.</title>
        <authorList>
            <person name="Varga T."/>
            <person name="Krizsan K."/>
            <person name="Foldi C."/>
            <person name="Dima B."/>
            <person name="Sanchez-Garcia M."/>
            <person name="Sanchez-Ramirez S."/>
            <person name="Szollosi G.J."/>
            <person name="Szarkandi J.G."/>
            <person name="Papp V."/>
            <person name="Albert L."/>
            <person name="Andreopoulos W."/>
            <person name="Angelini C."/>
            <person name="Antonin V."/>
            <person name="Barry K.W."/>
            <person name="Bougher N.L."/>
            <person name="Buchanan P."/>
            <person name="Buyck B."/>
            <person name="Bense V."/>
            <person name="Catcheside P."/>
            <person name="Chovatia M."/>
            <person name="Cooper J."/>
            <person name="Damon W."/>
            <person name="Desjardin D."/>
            <person name="Finy P."/>
            <person name="Geml J."/>
            <person name="Haridas S."/>
            <person name="Hughes K."/>
            <person name="Justo A."/>
            <person name="Karasinski D."/>
            <person name="Kautmanova I."/>
            <person name="Kiss B."/>
            <person name="Kocsube S."/>
            <person name="Kotiranta H."/>
            <person name="LaButti K.M."/>
            <person name="Lechner B.E."/>
            <person name="Liimatainen K."/>
            <person name="Lipzen A."/>
            <person name="Lukacs Z."/>
            <person name="Mihaltcheva S."/>
            <person name="Morgado L.N."/>
            <person name="Niskanen T."/>
            <person name="Noordeloos M.E."/>
            <person name="Ohm R.A."/>
            <person name="Ortiz-Santana B."/>
            <person name="Ovrebo C."/>
            <person name="Racz N."/>
            <person name="Riley R."/>
            <person name="Savchenko A."/>
            <person name="Shiryaev A."/>
            <person name="Soop K."/>
            <person name="Spirin V."/>
            <person name="Szebenyi C."/>
            <person name="Tomsovsky M."/>
            <person name="Tulloss R.E."/>
            <person name="Uehling J."/>
            <person name="Grigoriev I.V."/>
            <person name="Vagvolgyi C."/>
            <person name="Papp T."/>
            <person name="Martin F.M."/>
            <person name="Miettinen O."/>
            <person name="Hibbett D.S."/>
            <person name="Nagy L.G."/>
        </authorList>
    </citation>
    <scope>NUCLEOTIDE SEQUENCE [LARGE SCALE GENOMIC DNA]</scope>
    <source>
        <strain evidence="2 3">FP101781</strain>
    </source>
</reference>
<name>A0A4Y7T392_COPMI</name>
<feature type="region of interest" description="Disordered" evidence="1">
    <location>
        <begin position="1"/>
        <end position="57"/>
    </location>
</feature>
<keyword evidence="3" id="KW-1185">Reference proteome</keyword>
<evidence type="ECO:0000256" key="1">
    <source>
        <dbReference type="SAM" id="MobiDB-lite"/>
    </source>
</evidence>
<proteinExistence type="predicted"/>
<accession>A0A4Y7T392</accession>
<evidence type="ECO:0000313" key="3">
    <source>
        <dbReference type="Proteomes" id="UP000298030"/>
    </source>
</evidence>
<dbReference type="EMBL" id="QPFP01000035">
    <property type="protein sequence ID" value="TEB28029.1"/>
    <property type="molecule type" value="Genomic_DNA"/>
</dbReference>
<gene>
    <name evidence="2" type="ORF">FA13DRAFT_1765191</name>
</gene>
<sequence>MFVPFLSARSGSSKRRSSLERRKGGGGGGRGSTSSGSGRSVVVVEQFENSKSSKTSKTKIKYKSSSSSSTRWNKQVGVAAAIPAGYPFAGRIAGGGTRDNIYGSRTYGSGYPGIVGRGASGRGFPFFFWPLAWPLAVGGGAGVALYLHSNSEYGSSTNSTRPGGQMTYAVFSSASVAPNTPSTFRFLADNTTVALMDLEVKAECGSLLDSNATTSPLVFWESDTTPAPEQVVQYYRASSAVLTLDGYNNTATYAVEGTADSPLPDNH</sequence>
<protein>
    <submittedName>
        <fullName evidence="2">Uncharacterized protein</fullName>
    </submittedName>
</protein>
<dbReference type="OrthoDB" id="3365917at2759"/>
<comment type="caution">
    <text evidence="2">The sequence shown here is derived from an EMBL/GenBank/DDBJ whole genome shotgun (WGS) entry which is preliminary data.</text>
</comment>
<dbReference type="AlphaFoldDB" id="A0A4Y7T392"/>
<dbReference type="Proteomes" id="UP000298030">
    <property type="component" value="Unassembled WGS sequence"/>
</dbReference>
<dbReference type="STRING" id="71717.A0A4Y7T392"/>